<dbReference type="InterPro" id="IPR002048">
    <property type="entry name" value="EF_hand_dom"/>
</dbReference>
<comment type="caution">
    <text evidence="5">The sequence shown here is derived from an EMBL/GenBank/DDBJ whole genome shotgun (WGS) entry which is preliminary data.</text>
</comment>
<feature type="compositionally biased region" description="Gly residues" evidence="3">
    <location>
        <begin position="79"/>
        <end position="91"/>
    </location>
</feature>
<dbReference type="OrthoDB" id="26525at2759"/>
<feature type="domain" description="EF-hand" evidence="4">
    <location>
        <begin position="210"/>
        <end position="245"/>
    </location>
</feature>
<evidence type="ECO:0000256" key="3">
    <source>
        <dbReference type="SAM" id="MobiDB-lite"/>
    </source>
</evidence>
<organism evidence="5 6">
    <name type="scientific">Coemansia javaensis</name>
    <dbReference type="NCBI Taxonomy" id="2761396"/>
    <lineage>
        <taxon>Eukaryota</taxon>
        <taxon>Fungi</taxon>
        <taxon>Fungi incertae sedis</taxon>
        <taxon>Zoopagomycota</taxon>
        <taxon>Kickxellomycotina</taxon>
        <taxon>Kickxellomycetes</taxon>
        <taxon>Kickxellales</taxon>
        <taxon>Kickxellaceae</taxon>
        <taxon>Coemansia</taxon>
    </lineage>
</organism>
<dbReference type="FunFam" id="1.10.238.10:FF:000003">
    <property type="entry name" value="Calmodulin A"/>
    <property type="match status" value="1"/>
</dbReference>
<gene>
    <name evidence="5" type="primary">CETN2</name>
    <name evidence="5" type="ORF">H4R18_000895</name>
</gene>
<dbReference type="PROSITE" id="PS00018">
    <property type="entry name" value="EF_HAND_1"/>
    <property type="match status" value="1"/>
</dbReference>
<dbReference type="PANTHER" id="PTHR23048">
    <property type="entry name" value="MYOSIN LIGHT CHAIN 1, 3"/>
    <property type="match status" value="1"/>
</dbReference>
<feature type="domain" description="EF-hand" evidence="4">
    <location>
        <begin position="96"/>
        <end position="131"/>
    </location>
</feature>
<protein>
    <submittedName>
        <fullName evidence="5">Centrin, EF-hand protein</fullName>
    </submittedName>
</protein>
<proteinExistence type="predicted"/>
<dbReference type="CDD" id="cd00051">
    <property type="entry name" value="EFh"/>
    <property type="match status" value="1"/>
</dbReference>
<dbReference type="SUPFAM" id="SSF47473">
    <property type="entry name" value="EF-hand"/>
    <property type="match status" value="1"/>
</dbReference>
<sequence length="245" mass="26841">MNGEQNAMRRTRQQLPPQQQQQPYRSQYQPPPPLPAPSSRPAAASGSWKRALPPQTAARKVSAAAAMPTPRASIARDGAGTGGEGPGGGIGNLDFQQREELREIFDRIDVHARGYIPTTMLVDVMQAFGIERPAAATLAQWQAQADPEGTGRIGYARLEECVSLRYDEMSQREEILGAFRLFKPDAPDAESARITLDDLRSISVHLGEHIPDEELQEMINIADIDGSGSVGFADFMRIMRKSGLF</sequence>
<feature type="region of interest" description="Disordered" evidence="3">
    <location>
        <begin position="1"/>
        <end position="93"/>
    </location>
</feature>
<feature type="compositionally biased region" description="Low complexity" evidence="3">
    <location>
        <begin position="13"/>
        <end position="28"/>
    </location>
</feature>
<keyword evidence="1" id="KW-0677">Repeat</keyword>
<dbReference type="GO" id="GO:0005509">
    <property type="term" value="F:calcium ion binding"/>
    <property type="evidence" value="ECO:0007669"/>
    <property type="project" value="InterPro"/>
</dbReference>
<dbReference type="InterPro" id="IPR018247">
    <property type="entry name" value="EF_Hand_1_Ca_BS"/>
</dbReference>
<dbReference type="InterPro" id="IPR050230">
    <property type="entry name" value="CALM/Myosin/TropC-like"/>
</dbReference>
<evidence type="ECO:0000259" key="4">
    <source>
        <dbReference type="PROSITE" id="PS50222"/>
    </source>
</evidence>
<dbReference type="PROSITE" id="PS50222">
    <property type="entry name" value="EF_HAND_2"/>
    <property type="match status" value="2"/>
</dbReference>
<dbReference type="Pfam" id="PF13833">
    <property type="entry name" value="EF-hand_8"/>
    <property type="match status" value="1"/>
</dbReference>
<reference evidence="5" key="1">
    <citation type="submission" date="2022-07" db="EMBL/GenBank/DDBJ databases">
        <title>Phylogenomic reconstructions and comparative analyses of Kickxellomycotina fungi.</title>
        <authorList>
            <person name="Reynolds N.K."/>
            <person name="Stajich J.E."/>
            <person name="Barry K."/>
            <person name="Grigoriev I.V."/>
            <person name="Crous P."/>
            <person name="Smith M.E."/>
        </authorList>
    </citation>
    <scope>NUCLEOTIDE SEQUENCE</scope>
    <source>
        <strain evidence="5">NBRC 105414</strain>
    </source>
</reference>
<feature type="compositionally biased region" description="Pro residues" evidence="3">
    <location>
        <begin position="29"/>
        <end position="38"/>
    </location>
</feature>
<dbReference type="GO" id="GO:0016460">
    <property type="term" value="C:myosin II complex"/>
    <property type="evidence" value="ECO:0007669"/>
    <property type="project" value="TreeGrafter"/>
</dbReference>
<dbReference type="AlphaFoldDB" id="A0A9W8HJP3"/>
<dbReference type="Proteomes" id="UP001140217">
    <property type="component" value="Unassembled WGS sequence"/>
</dbReference>
<evidence type="ECO:0000256" key="1">
    <source>
        <dbReference type="ARBA" id="ARBA00022737"/>
    </source>
</evidence>
<evidence type="ECO:0000313" key="6">
    <source>
        <dbReference type="Proteomes" id="UP001140217"/>
    </source>
</evidence>
<dbReference type="SMART" id="SM00054">
    <property type="entry name" value="EFh"/>
    <property type="match status" value="2"/>
</dbReference>
<evidence type="ECO:0000313" key="5">
    <source>
        <dbReference type="EMBL" id="KAJ2784768.1"/>
    </source>
</evidence>
<dbReference type="EMBL" id="JANBUL010000020">
    <property type="protein sequence ID" value="KAJ2784768.1"/>
    <property type="molecule type" value="Genomic_DNA"/>
</dbReference>
<accession>A0A9W8HJP3</accession>
<keyword evidence="6" id="KW-1185">Reference proteome</keyword>
<keyword evidence="2" id="KW-0106">Calcium</keyword>
<name>A0A9W8HJP3_9FUNG</name>
<evidence type="ECO:0000256" key="2">
    <source>
        <dbReference type="ARBA" id="ARBA00022837"/>
    </source>
</evidence>
<dbReference type="Gene3D" id="1.10.238.10">
    <property type="entry name" value="EF-hand"/>
    <property type="match status" value="2"/>
</dbReference>
<dbReference type="InterPro" id="IPR011992">
    <property type="entry name" value="EF-hand-dom_pair"/>
</dbReference>
<dbReference type="PANTHER" id="PTHR23048:SF59">
    <property type="entry name" value="EF-HAND SUPERFAMILY PROTEIN"/>
    <property type="match status" value="1"/>
</dbReference>